<protein>
    <submittedName>
        <fullName evidence="3">Uncharacterized protein</fullName>
    </submittedName>
</protein>
<feature type="region of interest" description="Disordered" evidence="1">
    <location>
        <begin position="1"/>
        <end position="34"/>
    </location>
</feature>
<evidence type="ECO:0000313" key="3">
    <source>
        <dbReference type="EMBL" id="GCB93280.1"/>
    </source>
</evidence>
<dbReference type="RefSeq" id="WP_016572716.1">
    <property type="nucleotide sequence ID" value="NZ_BHXC01000007.1"/>
</dbReference>
<keyword evidence="2" id="KW-0812">Transmembrane</keyword>
<organism evidence="3 4">
    <name type="scientific">Streptomyces noursei</name>
    <name type="common">Streptomyces albulus</name>
    <dbReference type="NCBI Taxonomy" id="1971"/>
    <lineage>
        <taxon>Bacteria</taxon>
        <taxon>Bacillati</taxon>
        <taxon>Actinomycetota</taxon>
        <taxon>Actinomycetes</taxon>
        <taxon>Kitasatosporales</taxon>
        <taxon>Streptomycetaceae</taxon>
        <taxon>Streptomyces</taxon>
    </lineage>
</organism>
<accession>A0A401R6M9</accession>
<evidence type="ECO:0000256" key="2">
    <source>
        <dbReference type="SAM" id="Phobius"/>
    </source>
</evidence>
<keyword evidence="2" id="KW-1133">Transmembrane helix</keyword>
<evidence type="ECO:0000256" key="1">
    <source>
        <dbReference type="SAM" id="MobiDB-lite"/>
    </source>
</evidence>
<keyword evidence="2" id="KW-0472">Membrane</keyword>
<comment type="caution">
    <text evidence="3">The sequence shown here is derived from an EMBL/GenBank/DDBJ whole genome shotgun (WGS) entry which is preliminary data.</text>
</comment>
<proteinExistence type="predicted"/>
<sequence>MIPPEGRPPDRKETEARRMLRAGPQPPVPPDLPARAAARGRRLLARRRLLHRTGTLLAVLALLTLALWAGVAQPWRPPPARTTPPVAGY</sequence>
<feature type="compositionally biased region" description="Basic and acidic residues" evidence="1">
    <location>
        <begin position="7"/>
        <end position="18"/>
    </location>
</feature>
<name>A0A401R6M9_STRNR</name>
<evidence type="ECO:0000313" key="4">
    <source>
        <dbReference type="Proteomes" id="UP000288351"/>
    </source>
</evidence>
<dbReference type="EMBL" id="BHXC01000007">
    <property type="protein sequence ID" value="GCB93280.1"/>
    <property type="molecule type" value="Genomic_DNA"/>
</dbReference>
<dbReference type="Proteomes" id="UP000288351">
    <property type="component" value="Unassembled WGS sequence"/>
</dbReference>
<gene>
    <name evidence="3" type="ORF">SALB_06061</name>
</gene>
<reference evidence="3 4" key="1">
    <citation type="journal article" date="2019" name="Microbiol. Resour. Announc.">
        <title>Draft Genome Sequence of the Most Traditional epsilon-Poly-l-Lysine Producer, Streptomyces albulus NBRC14147.</title>
        <authorList>
            <person name="Yamanaka K."/>
            <person name="Hamano Y."/>
        </authorList>
    </citation>
    <scope>NUCLEOTIDE SEQUENCE [LARGE SCALE GENOMIC DNA]</scope>
    <source>
        <strain evidence="3 4">NBRC 14147</strain>
    </source>
</reference>
<dbReference type="AlphaFoldDB" id="A0A401R6M9"/>
<feature type="transmembrane region" description="Helical" evidence="2">
    <location>
        <begin position="49"/>
        <end position="71"/>
    </location>
</feature>